<comment type="caution">
    <text evidence="2">The sequence shown here is derived from an EMBL/GenBank/DDBJ whole genome shotgun (WGS) entry which is preliminary data.</text>
</comment>
<sequence length="59" mass="7102">MGKLTEAQKKAQDNYAKKNREHRNYLSYRTTARSFIRNKATKDDLEELKELIKTREEEI</sequence>
<dbReference type="EMBL" id="VBTE01000003">
    <property type="protein sequence ID" value="TLQ09251.1"/>
    <property type="molecule type" value="Genomic_DNA"/>
</dbReference>
<gene>
    <name evidence="2" type="ORF">FEZ48_02080</name>
</gene>
<proteinExistence type="predicted"/>
<feature type="region of interest" description="Disordered" evidence="1">
    <location>
        <begin position="1"/>
        <end position="23"/>
    </location>
</feature>
<organism evidence="2 3">
    <name type="scientific">Marinilactibacillus psychrotolerans</name>
    <dbReference type="NCBI Taxonomy" id="191770"/>
    <lineage>
        <taxon>Bacteria</taxon>
        <taxon>Bacillati</taxon>
        <taxon>Bacillota</taxon>
        <taxon>Bacilli</taxon>
        <taxon>Lactobacillales</taxon>
        <taxon>Carnobacteriaceae</taxon>
        <taxon>Marinilactibacillus</taxon>
    </lineage>
</organism>
<name>A0A5R9C7V9_9LACT</name>
<reference evidence="2 3" key="1">
    <citation type="submission" date="2019-05" db="EMBL/GenBank/DDBJ databases">
        <title>The metagenome of a microbial culture collection derived from dairy environment covers the genomic content of the human microbiome.</title>
        <authorList>
            <person name="Roder T."/>
            <person name="Wuthrich D."/>
            <person name="Sattari Z."/>
            <person name="Von Ah U."/>
            <person name="Bar C."/>
            <person name="Ronchi F."/>
            <person name="Macpherson A.J."/>
            <person name="Ganal-Vonarburg S.C."/>
            <person name="Bruggmann R."/>
            <person name="Vergeres G."/>
        </authorList>
    </citation>
    <scope>NUCLEOTIDE SEQUENCE [LARGE SCALE GENOMIC DNA]</scope>
    <source>
        <strain evidence="2 3">FAM 24235</strain>
    </source>
</reference>
<evidence type="ECO:0000313" key="3">
    <source>
        <dbReference type="Proteomes" id="UP000307201"/>
    </source>
</evidence>
<dbReference type="OrthoDB" id="1699217at2"/>
<dbReference type="RefSeq" id="WP_138470783.1">
    <property type="nucleotide sequence ID" value="NZ_VBTE01000003.1"/>
</dbReference>
<protein>
    <submittedName>
        <fullName evidence="2">Uncharacterized protein</fullName>
    </submittedName>
</protein>
<accession>A0A5R9C7V9</accession>
<dbReference type="AlphaFoldDB" id="A0A5R9C7V9"/>
<evidence type="ECO:0000256" key="1">
    <source>
        <dbReference type="SAM" id="MobiDB-lite"/>
    </source>
</evidence>
<evidence type="ECO:0000313" key="2">
    <source>
        <dbReference type="EMBL" id="TLQ09251.1"/>
    </source>
</evidence>
<dbReference type="Proteomes" id="UP000307201">
    <property type="component" value="Unassembled WGS sequence"/>
</dbReference>